<evidence type="ECO:0000313" key="2">
    <source>
        <dbReference type="EMBL" id="MFD2598502.1"/>
    </source>
</evidence>
<dbReference type="Pfam" id="PF14559">
    <property type="entry name" value="TPR_19"/>
    <property type="match status" value="1"/>
</dbReference>
<dbReference type="InterPro" id="IPR019734">
    <property type="entry name" value="TPR_rpt"/>
</dbReference>
<dbReference type="Gene3D" id="1.25.40.10">
    <property type="entry name" value="Tetratricopeptide repeat domain"/>
    <property type="match status" value="1"/>
</dbReference>
<dbReference type="Proteomes" id="UP001597393">
    <property type="component" value="Unassembled WGS sequence"/>
</dbReference>
<accession>A0ABW5NJT4</accession>
<gene>
    <name evidence="2" type="ORF">ACFSQ3_06005</name>
</gene>
<dbReference type="InterPro" id="IPR011990">
    <property type="entry name" value="TPR-like_helical_dom_sf"/>
</dbReference>
<evidence type="ECO:0000313" key="3">
    <source>
        <dbReference type="Proteomes" id="UP001597393"/>
    </source>
</evidence>
<evidence type="ECO:0000256" key="1">
    <source>
        <dbReference type="PROSITE-ProRule" id="PRU00339"/>
    </source>
</evidence>
<protein>
    <submittedName>
        <fullName evidence="2">Tetratricopeptide repeat protein</fullName>
    </submittedName>
</protein>
<dbReference type="SUPFAM" id="SSF48452">
    <property type="entry name" value="TPR-like"/>
    <property type="match status" value="1"/>
</dbReference>
<proteinExistence type="predicted"/>
<keyword evidence="3" id="KW-1185">Reference proteome</keyword>
<dbReference type="RefSeq" id="WP_380868429.1">
    <property type="nucleotide sequence ID" value="NZ_JBHUMA010000004.1"/>
</dbReference>
<reference evidence="3" key="1">
    <citation type="journal article" date="2019" name="Int. J. Syst. Evol. Microbiol.">
        <title>The Global Catalogue of Microorganisms (GCM) 10K type strain sequencing project: providing services to taxonomists for standard genome sequencing and annotation.</title>
        <authorList>
            <consortium name="The Broad Institute Genomics Platform"/>
            <consortium name="The Broad Institute Genome Sequencing Center for Infectious Disease"/>
            <person name="Wu L."/>
            <person name="Ma J."/>
        </authorList>
    </citation>
    <scope>NUCLEOTIDE SEQUENCE [LARGE SCALE GENOMIC DNA]</scope>
    <source>
        <strain evidence="3">KCTC 42248</strain>
    </source>
</reference>
<dbReference type="PROSITE" id="PS50005">
    <property type="entry name" value="TPR"/>
    <property type="match status" value="1"/>
</dbReference>
<name>A0ABW5NJT4_9SPHI</name>
<keyword evidence="1" id="KW-0802">TPR repeat</keyword>
<comment type="caution">
    <text evidence="2">The sequence shown here is derived from an EMBL/GenBank/DDBJ whole genome shotgun (WGS) entry which is preliminary data.</text>
</comment>
<feature type="repeat" description="TPR" evidence="1">
    <location>
        <begin position="198"/>
        <end position="231"/>
    </location>
</feature>
<organism evidence="2 3">
    <name type="scientific">Sphingobacterium corticis</name>
    <dbReference type="NCBI Taxonomy" id="1812823"/>
    <lineage>
        <taxon>Bacteria</taxon>
        <taxon>Pseudomonadati</taxon>
        <taxon>Bacteroidota</taxon>
        <taxon>Sphingobacteriia</taxon>
        <taxon>Sphingobacteriales</taxon>
        <taxon>Sphingobacteriaceae</taxon>
        <taxon>Sphingobacterium</taxon>
    </lineage>
</organism>
<dbReference type="EMBL" id="JBHUMA010000004">
    <property type="protein sequence ID" value="MFD2598502.1"/>
    <property type="molecule type" value="Genomic_DNA"/>
</dbReference>
<sequence length="279" mass="30617">MKSTKQIQIVVVLAVVLVMGFLLAQPIKGLVTEPQVAETTEGAGMPKFTMADVSAMSKQGINNSLAAEITELESKLPDSEGADRIAILQQIADKWDDLAKFAPQGFVYEEMANTTPKFEYWLQAGQNYRKAYTNLQDTVLATELNRMAINAFQQAVDLDGTSLDAKTGLGAAMVTGTNNPMAGIAILREVIAADPKNLEANKTLGAFSMQSRQFDRAIERFLTVIEIKPDAESYFYLATSYENIGLKNEAIAAFQKSKEMAADPTLSQFIDRRIEELSK</sequence>